<reference evidence="11 12" key="1">
    <citation type="journal article" date="2017" name="Int. J. Syst. Evol. Microbiol.">
        <title>Ramlibacter monticola sp. nov., isolated from forest soil.</title>
        <authorList>
            <person name="Chaudhary D.K."/>
            <person name="Kim J."/>
        </authorList>
    </citation>
    <scope>NUCLEOTIDE SEQUENCE [LARGE SCALE GENOMIC DNA]</scope>
    <source>
        <strain evidence="11 12">KACC 19175</strain>
    </source>
</reference>
<keyword evidence="9" id="KW-0408">Iron</keyword>
<evidence type="ECO:0000256" key="4">
    <source>
        <dbReference type="ARBA" id="ARBA00022617"/>
    </source>
</evidence>
<accession>A0A936Z2M5</accession>
<dbReference type="Gene3D" id="1.10.1130.10">
    <property type="entry name" value="Flavocytochrome C3, Chain A"/>
    <property type="match status" value="1"/>
</dbReference>
<dbReference type="Proteomes" id="UP000599109">
    <property type="component" value="Unassembled WGS sequence"/>
</dbReference>
<dbReference type="CDD" id="cd00548">
    <property type="entry name" value="NrfA-like"/>
    <property type="match status" value="1"/>
</dbReference>
<dbReference type="EMBL" id="JAEQNE010000006">
    <property type="protein sequence ID" value="MBL0393848.1"/>
    <property type="molecule type" value="Genomic_DNA"/>
</dbReference>
<evidence type="ECO:0000256" key="7">
    <source>
        <dbReference type="ARBA" id="ARBA00022837"/>
    </source>
</evidence>
<keyword evidence="5" id="KW-0479">Metal-binding</keyword>
<sequence>MKSASRRRAQRGLSKIPVLSAAALAAIFAAGLAALLVNIAERKQEAKVTTTRLVEVTQDTTDPAKWGVNWPKQYDAYKLTAQPTRTRFGGHGGSEALPQEKIDRDPWLKRMFLGYAFSIDYRDRRGHAYMLVDQENTQRQTKPQTGSCLHCHGSVIPLYRELGGGDVIKGFETTYKIPYKELNKKLHDMGHAQTVSCPDCHDAQTMKLIVTRPAFLIGIQKLAASQASTPFAPSIERWRATDKSRPYDPNADATRNEMRTFVCAQCHIEYYCSSAMPLTAPWGKGLNVDQIEMFWNETKMPDGGRFFDYKHAETGAPILKAQHPEFELWSQGVHARSGVACADCHMPYARDGATKVSDHWVRSPLLNISRACQPCHRMSEDEIKTRVDLIQTRNNELLQRGGVAITALMDAVLAAKQDGASDAQLAPALELQRKAQWRLDFIAAENSMGFHAPQEAARALAEAIDYARQGELAALRRGAAKVAEARN</sequence>
<comment type="catalytic activity">
    <reaction evidence="10">
        <text>6 Fe(III)-[cytochrome c] + NH4(+) + 2 H2O = 6 Fe(II)-[cytochrome c] + nitrite + 8 H(+)</text>
        <dbReference type="Rhea" id="RHEA:13089"/>
        <dbReference type="Rhea" id="RHEA-COMP:10350"/>
        <dbReference type="Rhea" id="RHEA-COMP:14399"/>
        <dbReference type="ChEBI" id="CHEBI:15377"/>
        <dbReference type="ChEBI" id="CHEBI:15378"/>
        <dbReference type="ChEBI" id="CHEBI:16301"/>
        <dbReference type="ChEBI" id="CHEBI:28938"/>
        <dbReference type="ChEBI" id="CHEBI:29033"/>
        <dbReference type="ChEBI" id="CHEBI:29034"/>
        <dbReference type="EC" id="1.7.2.2"/>
    </reaction>
</comment>
<name>A0A936Z2M5_9BURK</name>
<dbReference type="InterPro" id="IPR003321">
    <property type="entry name" value="Cyt_c552"/>
</dbReference>
<keyword evidence="6" id="KW-0732">Signal</keyword>
<keyword evidence="12" id="KW-1185">Reference proteome</keyword>
<dbReference type="GO" id="GO:0042279">
    <property type="term" value="F:nitrite reductase (cytochrome, ammonia-forming) activity"/>
    <property type="evidence" value="ECO:0007669"/>
    <property type="project" value="UniProtKB-EC"/>
</dbReference>
<dbReference type="GO" id="GO:0020037">
    <property type="term" value="F:heme binding"/>
    <property type="evidence" value="ECO:0007669"/>
    <property type="project" value="TreeGrafter"/>
</dbReference>
<dbReference type="PIRSF" id="PIRSF000243">
    <property type="entry name" value="Cyt_c552"/>
    <property type="match status" value="1"/>
</dbReference>
<comment type="subcellular location">
    <subcellularLocation>
        <location evidence="1">Cell envelope</location>
    </subcellularLocation>
</comment>
<dbReference type="RefSeq" id="WP_201676500.1">
    <property type="nucleotide sequence ID" value="NZ_JAEQNE010000006.1"/>
</dbReference>
<evidence type="ECO:0000256" key="5">
    <source>
        <dbReference type="ARBA" id="ARBA00022723"/>
    </source>
</evidence>
<gene>
    <name evidence="11" type="ORF">JJ685_22110</name>
</gene>
<organism evidence="11 12">
    <name type="scientific">Ramlibacter monticola</name>
    <dbReference type="NCBI Taxonomy" id="1926872"/>
    <lineage>
        <taxon>Bacteria</taxon>
        <taxon>Pseudomonadati</taxon>
        <taxon>Pseudomonadota</taxon>
        <taxon>Betaproteobacteria</taxon>
        <taxon>Burkholderiales</taxon>
        <taxon>Comamonadaceae</taxon>
        <taxon>Ramlibacter</taxon>
    </lineage>
</organism>
<evidence type="ECO:0000256" key="9">
    <source>
        <dbReference type="ARBA" id="ARBA00023004"/>
    </source>
</evidence>
<evidence type="ECO:0000256" key="1">
    <source>
        <dbReference type="ARBA" id="ARBA00004196"/>
    </source>
</evidence>
<keyword evidence="8" id="KW-0560">Oxidoreductase</keyword>
<evidence type="ECO:0000313" key="12">
    <source>
        <dbReference type="Proteomes" id="UP000599109"/>
    </source>
</evidence>
<protein>
    <recommendedName>
        <fullName evidence="3">nitrite reductase (cytochrome; ammonia-forming)</fullName>
        <ecNumber evidence="3">1.7.2.2</ecNumber>
    </recommendedName>
</protein>
<dbReference type="Pfam" id="PF02335">
    <property type="entry name" value="Cytochrom_C552"/>
    <property type="match status" value="1"/>
</dbReference>
<dbReference type="AlphaFoldDB" id="A0A936Z2M5"/>
<dbReference type="PANTHER" id="PTHR30633:SF0">
    <property type="entry name" value="CYTOCHROME C-552"/>
    <property type="match status" value="1"/>
</dbReference>
<evidence type="ECO:0000256" key="8">
    <source>
        <dbReference type="ARBA" id="ARBA00023002"/>
    </source>
</evidence>
<evidence type="ECO:0000256" key="10">
    <source>
        <dbReference type="ARBA" id="ARBA00049131"/>
    </source>
</evidence>
<comment type="similarity">
    <text evidence="2">Belongs to the cytochrome c-552 family.</text>
</comment>
<evidence type="ECO:0000256" key="6">
    <source>
        <dbReference type="ARBA" id="ARBA00022729"/>
    </source>
</evidence>
<evidence type="ECO:0000313" key="11">
    <source>
        <dbReference type="EMBL" id="MBL0393848.1"/>
    </source>
</evidence>
<dbReference type="Gene3D" id="1.20.140.10">
    <property type="entry name" value="Butyryl-CoA Dehydrogenase, subunit A, domain 3"/>
    <property type="match status" value="1"/>
</dbReference>
<dbReference type="PANTHER" id="PTHR30633">
    <property type="entry name" value="CYTOCHROME C-552 RESPIRATORY NITRITE REDUCTASE"/>
    <property type="match status" value="1"/>
</dbReference>
<keyword evidence="7" id="KW-0106">Calcium</keyword>
<dbReference type="GO" id="GO:0046872">
    <property type="term" value="F:metal ion binding"/>
    <property type="evidence" value="ECO:0007669"/>
    <property type="project" value="UniProtKB-KW"/>
</dbReference>
<dbReference type="EC" id="1.7.2.2" evidence="3"/>
<evidence type="ECO:0000256" key="3">
    <source>
        <dbReference type="ARBA" id="ARBA00011887"/>
    </source>
</evidence>
<dbReference type="InterPro" id="IPR036280">
    <property type="entry name" value="Multihaem_cyt_sf"/>
</dbReference>
<proteinExistence type="inferred from homology"/>
<comment type="caution">
    <text evidence="11">The sequence shown here is derived from an EMBL/GenBank/DDBJ whole genome shotgun (WGS) entry which is preliminary data.</text>
</comment>
<dbReference type="GO" id="GO:0030288">
    <property type="term" value="C:outer membrane-bounded periplasmic space"/>
    <property type="evidence" value="ECO:0007669"/>
    <property type="project" value="TreeGrafter"/>
</dbReference>
<dbReference type="GO" id="GO:0019645">
    <property type="term" value="P:anaerobic electron transport chain"/>
    <property type="evidence" value="ECO:0007669"/>
    <property type="project" value="TreeGrafter"/>
</dbReference>
<keyword evidence="4" id="KW-0349">Heme</keyword>
<evidence type="ECO:0000256" key="2">
    <source>
        <dbReference type="ARBA" id="ARBA00009288"/>
    </source>
</evidence>
<dbReference type="SUPFAM" id="SSF48695">
    <property type="entry name" value="Multiheme cytochromes"/>
    <property type="match status" value="1"/>
</dbReference>